<keyword evidence="3" id="KW-0472">Membrane</keyword>
<dbReference type="InterPro" id="IPR029058">
    <property type="entry name" value="AB_hydrolase_fold"/>
</dbReference>
<dbReference type="AlphaFoldDB" id="A0A9W7E4X8"/>
<dbReference type="SUPFAM" id="SSF53474">
    <property type="entry name" value="alpha/beta-Hydrolases"/>
    <property type="match status" value="1"/>
</dbReference>
<evidence type="ECO:0000313" key="6">
    <source>
        <dbReference type="Proteomes" id="UP001165085"/>
    </source>
</evidence>
<keyword evidence="3" id="KW-1133">Transmembrane helix</keyword>
<reference evidence="6" key="1">
    <citation type="journal article" date="2023" name="Commun. Biol.">
        <title>Genome analysis of Parmales, the sister group of diatoms, reveals the evolutionary specialization of diatoms from phago-mixotrophs to photoautotrophs.</title>
        <authorList>
            <person name="Ban H."/>
            <person name="Sato S."/>
            <person name="Yoshikawa S."/>
            <person name="Yamada K."/>
            <person name="Nakamura Y."/>
            <person name="Ichinomiya M."/>
            <person name="Sato N."/>
            <person name="Blanc-Mathieu R."/>
            <person name="Endo H."/>
            <person name="Kuwata A."/>
            <person name="Ogata H."/>
        </authorList>
    </citation>
    <scope>NUCLEOTIDE SEQUENCE [LARGE SCALE GENOMIC DNA]</scope>
    <source>
        <strain evidence="6">NIES 3701</strain>
    </source>
</reference>
<feature type="compositionally biased region" description="Basic residues" evidence="2">
    <location>
        <begin position="408"/>
        <end position="436"/>
    </location>
</feature>
<dbReference type="PANTHER" id="PTHR48081:SF8">
    <property type="entry name" value="ALPHA_BETA HYDROLASE FOLD-3 DOMAIN-CONTAINING PROTEIN-RELATED"/>
    <property type="match status" value="1"/>
</dbReference>
<feature type="domain" description="Alpha/beta hydrolase fold-3" evidence="4">
    <location>
        <begin position="118"/>
        <end position="297"/>
    </location>
</feature>
<feature type="transmembrane region" description="Helical" evidence="3">
    <location>
        <begin position="33"/>
        <end position="51"/>
    </location>
</feature>
<keyword evidence="3" id="KW-0812">Transmembrane</keyword>
<evidence type="ECO:0000256" key="3">
    <source>
        <dbReference type="SAM" id="Phobius"/>
    </source>
</evidence>
<dbReference type="PANTHER" id="PTHR48081">
    <property type="entry name" value="AB HYDROLASE SUPERFAMILY PROTEIN C4A8.06C"/>
    <property type="match status" value="1"/>
</dbReference>
<name>A0A9W7E4X8_9STRA</name>
<sequence>MTDTITVLATLAAAAAALTGFYLYGTRLSSSPPPLLTFLQTYFTPLLILLVRTNQKVMCTIFGHSYAQILKHVDCTVIKLYTSILQRLHLYTFSDPKNPDIKYFSLLPPSQVKDSPTIFYIHGGGHTVHTATETLITLAFSTFKQKNYKFYHADYPLCPTSPLSSNISHLWSLYKTVHSLSSGSIILMGDSAGGHSSLLLKLKTLSENKYKPKGTVLISPWLSVINPGRVPTFKGKDNDYMDPLAVDAFRYNVMEGGGTISNVDDIIKECIERGGVEETLILSGGGELMHLEAVALYLANGGSEIYTADEGPHDFCVSRAFCKPGVYEECWGIVDEKLNLWLNDWTQIDAQDFEVDIDDEVDDEDEEGSEDYDEGEEEEEEVEGEYEEVKLYVDMLRAEVKGQQASKEKKKKEKKTAKKSAAPAKRRTRGKSRNKD</sequence>
<keyword evidence="1" id="KW-0378">Hydrolase</keyword>
<dbReference type="InterPro" id="IPR050300">
    <property type="entry name" value="GDXG_lipolytic_enzyme"/>
</dbReference>
<dbReference type="OrthoDB" id="408631at2759"/>
<proteinExistence type="predicted"/>
<comment type="caution">
    <text evidence="5">The sequence shown here is derived from an EMBL/GenBank/DDBJ whole genome shotgun (WGS) entry which is preliminary data.</text>
</comment>
<dbReference type="Gene3D" id="3.40.50.1820">
    <property type="entry name" value="alpha/beta hydrolase"/>
    <property type="match status" value="1"/>
</dbReference>
<protein>
    <recommendedName>
        <fullName evidence="4">Alpha/beta hydrolase fold-3 domain-containing protein</fullName>
    </recommendedName>
</protein>
<dbReference type="GO" id="GO:0016787">
    <property type="term" value="F:hydrolase activity"/>
    <property type="evidence" value="ECO:0007669"/>
    <property type="project" value="UniProtKB-KW"/>
</dbReference>
<evidence type="ECO:0000256" key="1">
    <source>
        <dbReference type="ARBA" id="ARBA00022801"/>
    </source>
</evidence>
<evidence type="ECO:0000313" key="5">
    <source>
        <dbReference type="EMBL" id="GMH62548.1"/>
    </source>
</evidence>
<evidence type="ECO:0000256" key="2">
    <source>
        <dbReference type="SAM" id="MobiDB-lite"/>
    </source>
</evidence>
<evidence type="ECO:0000259" key="4">
    <source>
        <dbReference type="Pfam" id="PF07859"/>
    </source>
</evidence>
<accession>A0A9W7E4X8</accession>
<feature type="region of interest" description="Disordered" evidence="2">
    <location>
        <begin position="360"/>
        <end position="386"/>
    </location>
</feature>
<dbReference type="InterPro" id="IPR013094">
    <property type="entry name" value="AB_hydrolase_3"/>
</dbReference>
<dbReference type="EMBL" id="BRXY01000078">
    <property type="protein sequence ID" value="GMH62548.1"/>
    <property type="molecule type" value="Genomic_DNA"/>
</dbReference>
<organism evidence="5 6">
    <name type="scientific">Triparma strigata</name>
    <dbReference type="NCBI Taxonomy" id="1606541"/>
    <lineage>
        <taxon>Eukaryota</taxon>
        <taxon>Sar</taxon>
        <taxon>Stramenopiles</taxon>
        <taxon>Ochrophyta</taxon>
        <taxon>Bolidophyceae</taxon>
        <taxon>Parmales</taxon>
        <taxon>Triparmaceae</taxon>
        <taxon>Triparma</taxon>
    </lineage>
</organism>
<dbReference type="Proteomes" id="UP001165085">
    <property type="component" value="Unassembled WGS sequence"/>
</dbReference>
<feature type="region of interest" description="Disordered" evidence="2">
    <location>
        <begin position="401"/>
        <end position="436"/>
    </location>
</feature>
<keyword evidence="6" id="KW-1185">Reference proteome</keyword>
<gene>
    <name evidence="5" type="ORF">TrST_g13591</name>
</gene>
<dbReference type="Pfam" id="PF07859">
    <property type="entry name" value="Abhydrolase_3"/>
    <property type="match status" value="1"/>
</dbReference>